<name>A0A9X1NKD8_9ACTN</name>
<evidence type="ECO:0008006" key="4">
    <source>
        <dbReference type="Google" id="ProtNLM"/>
    </source>
</evidence>
<sequence>MELTLLIVADDSLVPDDIVAPDQVFVPVVFADDEKNPKGSMSELRIPENGYEAAAAKVAMLARAGVARVEDLNRVLRQAQRWEENGRRSADLLRGRPLAIAEDLPDLALAAIPDRHPLIRRYVSESSSVHRRHRRRNYLLVLGVVLVLMVTSAVLLIERSRAETSAARAQREAAVSGGAQLARKAKEALEQGEPDIPSLLADAALQLDPSPGTTSLAREILAASPPHTSTKLPGTAQALAASRSGNVIAVAYEDGTAALYNSAGSMMRNLPAEPGNRPVRPAVSDDGHRVALVGTRLRVWHDDALTSADLPTSLQGAVPIWAGDDLVLSAPGRSGIWEDGRLSRPPGWGTPPPVVGAAADIDISPDGNRVAIGGSTGVWIGELGSGRRLYSSRQPEVAGVTFTPDGQRLFVQSDSGEDSFTVVLLKDSKPSIDYAPGRATFAPGPDSSLLALAIGGICFFAPPAQELSPCLRLSQGGAPLVAVVGESHMVTAGTDSYLRIWSKISSPAYPDVEASKGIDAFVPAASRRSATRSRLGVDPTAGTATFYGQTAGELAGVTLSPLRLVSRGFMKLPDFNQVTVSVRGDHVAQLWSGQLSVYGMPSGDREWSTTDVQGRADPVVGQGVLLALSDDGTTAVAAGDSFAQIWRADGGSAVLKTDGSPPTSILIDADNGVSVVTSNGSVVDEDGRAKPAPGGANLAAARAADGTTVYLASSGQLIVENGDSEVTVAEIPTELSAYALKVSADASLVAVFGDRQARVLSTATGEVLLQAHGSSTSNTVQDVGFLGNDKVLLLERAGGLIERQLESDEAFRRRFHAQIPRELTAAEITALDVPVAGLP</sequence>
<dbReference type="Gene3D" id="2.130.10.10">
    <property type="entry name" value="YVTN repeat-like/Quinoprotein amine dehydrogenase"/>
    <property type="match status" value="2"/>
</dbReference>
<evidence type="ECO:0000256" key="1">
    <source>
        <dbReference type="SAM" id="Phobius"/>
    </source>
</evidence>
<proteinExistence type="predicted"/>
<dbReference type="AlphaFoldDB" id="A0A9X1NKD8"/>
<keyword evidence="1" id="KW-0472">Membrane</keyword>
<dbReference type="InterPro" id="IPR015943">
    <property type="entry name" value="WD40/YVTN_repeat-like_dom_sf"/>
</dbReference>
<reference evidence="2" key="1">
    <citation type="submission" date="2021-11" db="EMBL/GenBank/DDBJ databases">
        <title>Streptomyces corallinus and Kineosporia corallina sp. nov., two new coral-derived marine actinobacteria.</title>
        <authorList>
            <person name="Buangrab K."/>
            <person name="Sutthacheep M."/>
            <person name="Yeemin T."/>
            <person name="Harunari E."/>
            <person name="Igarashi Y."/>
            <person name="Sripreechasak P."/>
            <person name="Kanchanasin P."/>
            <person name="Tanasupawat S."/>
            <person name="Phongsopitanun W."/>
        </authorList>
    </citation>
    <scope>NUCLEOTIDE SEQUENCE</scope>
    <source>
        <strain evidence="2">JCM 31032</strain>
    </source>
</reference>
<keyword evidence="1" id="KW-0812">Transmembrane</keyword>
<dbReference type="SUPFAM" id="SSF50998">
    <property type="entry name" value="Quinoprotein alcohol dehydrogenase-like"/>
    <property type="match status" value="1"/>
</dbReference>
<dbReference type="RefSeq" id="WP_231448593.1">
    <property type="nucleotide sequence ID" value="NZ_JAJOMB010000024.1"/>
</dbReference>
<dbReference type="Proteomes" id="UP001138997">
    <property type="component" value="Unassembled WGS sequence"/>
</dbReference>
<organism evidence="2 3">
    <name type="scientific">Kineosporia babensis</name>
    <dbReference type="NCBI Taxonomy" id="499548"/>
    <lineage>
        <taxon>Bacteria</taxon>
        <taxon>Bacillati</taxon>
        <taxon>Actinomycetota</taxon>
        <taxon>Actinomycetes</taxon>
        <taxon>Kineosporiales</taxon>
        <taxon>Kineosporiaceae</taxon>
        <taxon>Kineosporia</taxon>
    </lineage>
</organism>
<dbReference type="InterPro" id="IPR011047">
    <property type="entry name" value="Quinoprotein_ADH-like_sf"/>
</dbReference>
<evidence type="ECO:0000313" key="2">
    <source>
        <dbReference type="EMBL" id="MCD5315773.1"/>
    </source>
</evidence>
<protein>
    <recommendedName>
        <fullName evidence="4">WD40 repeat domain-containing protein</fullName>
    </recommendedName>
</protein>
<gene>
    <name evidence="2" type="ORF">LR394_33240</name>
</gene>
<dbReference type="EMBL" id="JAJOMB010000024">
    <property type="protein sequence ID" value="MCD5315773.1"/>
    <property type="molecule type" value="Genomic_DNA"/>
</dbReference>
<keyword evidence="1" id="KW-1133">Transmembrane helix</keyword>
<comment type="caution">
    <text evidence="2">The sequence shown here is derived from an EMBL/GenBank/DDBJ whole genome shotgun (WGS) entry which is preliminary data.</text>
</comment>
<accession>A0A9X1NKD8</accession>
<feature type="transmembrane region" description="Helical" evidence="1">
    <location>
        <begin position="138"/>
        <end position="157"/>
    </location>
</feature>
<evidence type="ECO:0000313" key="3">
    <source>
        <dbReference type="Proteomes" id="UP001138997"/>
    </source>
</evidence>
<keyword evidence="3" id="KW-1185">Reference proteome</keyword>
<dbReference type="SUPFAM" id="SSF82171">
    <property type="entry name" value="DPP6 N-terminal domain-like"/>
    <property type="match status" value="1"/>
</dbReference>